<evidence type="ECO:0000259" key="2">
    <source>
        <dbReference type="PROSITE" id="PS50020"/>
    </source>
</evidence>
<dbReference type="Proteomes" id="UP000327013">
    <property type="component" value="Unassembled WGS sequence"/>
</dbReference>
<feature type="compositionally biased region" description="Basic and acidic residues" evidence="1">
    <location>
        <begin position="1213"/>
        <end position="1229"/>
    </location>
</feature>
<evidence type="ECO:0000313" key="3">
    <source>
        <dbReference type="EMBL" id="KAB8337044.1"/>
    </source>
</evidence>
<dbReference type="CDD" id="cd07389">
    <property type="entry name" value="MPP_PhoD"/>
    <property type="match status" value="1"/>
</dbReference>
<gene>
    <name evidence="3" type="ORF">FH972_021348</name>
</gene>
<feature type="compositionally biased region" description="Low complexity" evidence="1">
    <location>
        <begin position="119"/>
        <end position="132"/>
    </location>
</feature>
<feature type="compositionally biased region" description="Polar residues" evidence="1">
    <location>
        <begin position="307"/>
        <end position="319"/>
    </location>
</feature>
<feature type="region of interest" description="Disordered" evidence="1">
    <location>
        <begin position="273"/>
        <end position="485"/>
    </location>
</feature>
<dbReference type="CDD" id="cd00201">
    <property type="entry name" value="WW"/>
    <property type="match status" value="1"/>
</dbReference>
<dbReference type="EMBL" id="VIBQ01000009">
    <property type="protein sequence ID" value="KAB8337044.1"/>
    <property type="molecule type" value="Genomic_DNA"/>
</dbReference>
<feature type="compositionally biased region" description="Pro residues" evidence="1">
    <location>
        <begin position="162"/>
        <end position="175"/>
    </location>
</feature>
<dbReference type="InterPro" id="IPR018946">
    <property type="entry name" value="PhoD-like_MPP"/>
</dbReference>
<comment type="caution">
    <text evidence="3">The sequence shown here is derived from an EMBL/GenBank/DDBJ whole genome shotgun (WGS) entry which is preliminary data.</text>
</comment>
<name>A0A5N6KPB1_9ROSI</name>
<dbReference type="AlphaFoldDB" id="A0A5N6KPB1"/>
<dbReference type="InterPro" id="IPR038607">
    <property type="entry name" value="PhoD-like_sf"/>
</dbReference>
<dbReference type="SUPFAM" id="SSF51045">
    <property type="entry name" value="WW domain"/>
    <property type="match status" value="1"/>
</dbReference>
<feature type="domain" description="WW" evidence="2">
    <location>
        <begin position="477"/>
        <end position="511"/>
    </location>
</feature>
<feature type="compositionally biased region" description="Polar residues" evidence="1">
    <location>
        <begin position="345"/>
        <end position="365"/>
    </location>
</feature>
<feature type="compositionally biased region" description="Low complexity" evidence="1">
    <location>
        <begin position="273"/>
        <end position="284"/>
    </location>
</feature>
<organism evidence="3 4">
    <name type="scientific">Carpinus fangiana</name>
    <dbReference type="NCBI Taxonomy" id="176857"/>
    <lineage>
        <taxon>Eukaryota</taxon>
        <taxon>Viridiplantae</taxon>
        <taxon>Streptophyta</taxon>
        <taxon>Embryophyta</taxon>
        <taxon>Tracheophyta</taxon>
        <taxon>Spermatophyta</taxon>
        <taxon>Magnoliopsida</taxon>
        <taxon>eudicotyledons</taxon>
        <taxon>Gunneridae</taxon>
        <taxon>Pentapetalae</taxon>
        <taxon>rosids</taxon>
        <taxon>fabids</taxon>
        <taxon>Fagales</taxon>
        <taxon>Betulaceae</taxon>
        <taxon>Carpinus</taxon>
    </lineage>
</organism>
<dbReference type="GO" id="GO:0016020">
    <property type="term" value="C:membrane"/>
    <property type="evidence" value="ECO:0007669"/>
    <property type="project" value="TreeGrafter"/>
</dbReference>
<dbReference type="PROSITE" id="PS01159">
    <property type="entry name" value="WW_DOMAIN_1"/>
    <property type="match status" value="1"/>
</dbReference>
<feature type="region of interest" description="Disordered" evidence="1">
    <location>
        <begin position="1199"/>
        <end position="1229"/>
    </location>
</feature>
<dbReference type="InterPro" id="IPR036020">
    <property type="entry name" value="WW_dom_sf"/>
</dbReference>
<feature type="compositionally biased region" description="Polar residues" evidence="1">
    <location>
        <begin position="19"/>
        <end position="31"/>
    </location>
</feature>
<feature type="compositionally biased region" description="Pro residues" evidence="1">
    <location>
        <begin position="74"/>
        <end position="84"/>
    </location>
</feature>
<feature type="compositionally biased region" description="Pro residues" evidence="1">
    <location>
        <begin position="236"/>
        <end position="251"/>
    </location>
</feature>
<dbReference type="Pfam" id="PF00397">
    <property type="entry name" value="WW"/>
    <property type="match status" value="1"/>
</dbReference>
<keyword evidence="4" id="KW-1185">Reference proteome</keyword>
<evidence type="ECO:0000256" key="1">
    <source>
        <dbReference type="SAM" id="MobiDB-lite"/>
    </source>
</evidence>
<protein>
    <recommendedName>
        <fullName evidence="2">WW domain-containing protein</fullName>
    </recommendedName>
</protein>
<feature type="region of interest" description="Disordered" evidence="1">
    <location>
        <begin position="1"/>
        <end position="258"/>
    </location>
</feature>
<dbReference type="Pfam" id="PF19050">
    <property type="entry name" value="PhoD_2"/>
    <property type="match status" value="1"/>
</dbReference>
<dbReference type="InterPro" id="IPR001202">
    <property type="entry name" value="WW_dom"/>
</dbReference>
<feature type="compositionally biased region" description="Polar residues" evidence="1">
    <location>
        <begin position="285"/>
        <end position="298"/>
    </location>
</feature>
<feature type="compositionally biased region" description="Low complexity" evidence="1">
    <location>
        <begin position="457"/>
        <end position="467"/>
    </location>
</feature>
<dbReference type="PANTHER" id="PTHR46689:SF2">
    <property type="entry name" value="WW DOMAIN PROTEIN (AFU_ORTHOLOGUE AFUA_6G06520)"/>
    <property type="match status" value="1"/>
</dbReference>
<evidence type="ECO:0000313" key="4">
    <source>
        <dbReference type="Proteomes" id="UP000327013"/>
    </source>
</evidence>
<feature type="region of interest" description="Disordered" evidence="1">
    <location>
        <begin position="1099"/>
        <end position="1125"/>
    </location>
</feature>
<reference evidence="3 4" key="1">
    <citation type="submission" date="2019-06" db="EMBL/GenBank/DDBJ databases">
        <title>A chromosomal-level reference genome of Carpinus fangiana (Coryloideae, Betulaceae).</title>
        <authorList>
            <person name="Yang X."/>
            <person name="Wang Z."/>
            <person name="Zhang L."/>
            <person name="Hao G."/>
            <person name="Liu J."/>
            <person name="Yang Y."/>
        </authorList>
    </citation>
    <scope>NUCLEOTIDE SEQUENCE [LARGE SCALE GENOMIC DNA]</scope>
    <source>
        <strain evidence="3">Cfa_2016G</strain>
        <tissue evidence="3">Leaf</tissue>
    </source>
</reference>
<dbReference type="OrthoDB" id="9999821at2759"/>
<dbReference type="PROSITE" id="PS50020">
    <property type="entry name" value="WW_DOMAIN_2"/>
    <property type="match status" value="1"/>
</dbReference>
<dbReference type="Gene3D" id="2.20.70.10">
    <property type="match status" value="1"/>
</dbReference>
<sequence>MEAPQRPARPDDELFLRQQRPQSDSENQADSPTVGPLRISKSPPSFPPAKPTPPSMNGQQNPYRYPSPYAQQPTSPPPTGPLPVPHQHGAPSRLYTPISELDGTSRGSTPSADGQRRFSGVSAAHSAHSGSSRTRFSPDDPNRPTAAGYAHSPSQSQHSAPGGPPKPLPDSPGPDTPDKDGLFQRLPEHLQPRASPAQTYYPPPHGTGALVIPNAGGVNRLASTASVSTTKAARGSPPPPETPAGEYPPPNDIAARYAAAGIAGPSTLTNLQAQTLAAQQRQTQHSSYSSGSQEQRTPTAAHPDSSPPLSTSTAQSRRWTPTELPGVNPYGPTTTYQGDAVSVAGSDSQSTHTASHSVAGSTASRRSALEEDMNRLNVSGTDEAPPAYSSVEPPSQSYPVEKRRPTINTGVAPRPAGQPVPMDQQSHPAFANDPLRDGGTQPPLASPTPSHLAHPAPGSVQGSQQAPSPAPSRVSPPPLPEGWIAHLDQGSGQYYYIHLPTNSTQWEFPKGPTPLNLDQPPLSPTGTLIGSSFISPTASTFGGKPGLASPGFPPDRQSMMSLATISSPTAAGFSSLPPAAGVDMYRVAPTNGVYFGPYLRYTNMDVENGIWYGSILLVTDAPHPPTIHIHQSADLSPDPRQLKANHIYQHKQWQFYRYDIDLRMEDDRDAKWTYAITSHLGCTRYEFLVASRYETSWRFIAHSGNDFALNVNNNERTKLGGVGHMWRDILQKHVEVGGFHAQLGMGNQIYADRIWKEVPSLKQWTAMSGKDNRKNATWTLQHDEDVKHAYFHYYSSHFDQPHLREAFAQIPHVLTLDDHDIFDGFGSYPEYMQFSNMFRNIGRIGVDMYLLFQHHTTLEILGHVNNDLDLFTITGTGWHFIKYLGPAVVVVGPDCRSERNQHQVMAGPTYQGLFPKVAVLPPHVQHCIWMIPVPLLYPRLESAEQFAQTMATGKRAVTGAFNTLGKVTGGVAGIVGAKGVVNEGFSSIKKAVGKSGLMSNVLSPFGELDIMDELRDQWTHESKDLERTYLIRTLQGIAHNKALRMTFFSGAVNCCGAGLVHDPSAPGGHKTMYQVISSGVVNSPPSAYVLRMLHPNSQNSANRPIYVPQNGQRSGPTHAMKESDTKEDMLEIFGTDVNGQPREMKRLMGRRNYIAVVAYDPEMVHSNFTGSVSGKEPAHGAPQLSLAIDFFVQGDAQGQYSGGGASSVKRHVEHSAKPPRDEVGLHPGK</sequence>
<dbReference type="SMART" id="SM00456">
    <property type="entry name" value="WW"/>
    <property type="match status" value="1"/>
</dbReference>
<feature type="compositionally biased region" description="Low complexity" evidence="1">
    <location>
        <begin position="222"/>
        <end position="233"/>
    </location>
</feature>
<dbReference type="InterPro" id="IPR043904">
    <property type="entry name" value="PhoD_2-like"/>
</dbReference>
<feature type="compositionally biased region" description="Pro residues" evidence="1">
    <location>
        <begin position="468"/>
        <end position="480"/>
    </location>
</feature>
<feature type="compositionally biased region" description="Pro residues" evidence="1">
    <location>
        <begin position="44"/>
        <end position="54"/>
    </location>
</feature>
<proteinExistence type="predicted"/>
<feature type="compositionally biased region" description="Basic and acidic residues" evidence="1">
    <location>
        <begin position="176"/>
        <end position="191"/>
    </location>
</feature>
<accession>A0A5N6KPB1</accession>
<dbReference type="PANTHER" id="PTHR46689">
    <property type="entry name" value="MEMBRANE PROTEIN, PUTATIVE-RELATED"/>
    <property type="match status" value="1"/>
</dbReference>
<dbReference type="Gene3D" id="3.60.21.70">
    <property type="entry name" value="PhoD-like phosphatase"/>
    <property type="match status" value="1"/>
</dbReference>
<dbReference type="FunFam" id="2.20.70.10:FF:000028">
    <property type="entry name" value="WW domain-containing protein"/>
    <property type="match status" value="1"/>
</dbReference>